<feature type="transmembrane region" description="Helical" evidence="1">
    <location>
        <begin position="161"/>
        <end position="182"/>
    </location>
</feature>
<gene>
    <name evidence="4" type="ORF">HNP55_000729</name>
</gene>
<name>A0A840L1A8_9BURK</name>
<feature type="transmembrane region" description="Helical" evidence="1">
    <location>
        <begin position="308"/>
        <end position="327"/>
    </location>
</feature>
<feature type="transmembrane region" description="Helical" evidence="1">
    <location>
        <begin position="120"/>
        <end position="140"/>
    </location>
</feature>
<evidence type="ECO:0000313" key="5">
    <source>
        <dbReference type="Proteomes" id="UP000562027"/>
    </source>
</evidence>
<feature type="transmembrane region" description="Helical" evidence="1">
    <location>
        <begin position="68"/>
        <end position="86"/>
    </location>
</feature>
<dbReference type="InterPro" id="IPR050706">
    <property type="entry name" value="Cyclic-di-GMP_PDE-like"/>
</dbReference>
<dbReference type="RefSeq" id="WP_184296258.1">
    <property type="nucleotide sequence ID" value="NZ_JACHLP010000001.1"/>
</dbReference>
<keyword evidence="1" id="KW-0472">Membrane</keyword>
<keyword evidence="1" id="KW-0812">Transmembrane</keyword>
<evidence type="ECO:0000259" key="3">
    <source>
        <dbReference type="PROSITE" id="PS51105"/>
    </source>
</evidence>
<dbReference type="PROSITE" id="PS51105">
    <property type="entry name" value="PTS_EIIC_TYPE_3"/>
    <property type="match status" value="1"/>
</dbReference>
<dbReference type="GO" id="GO:0009401">
    <property type="term" value="P:phosphoenolpyruvate-dependent sugar phosphotransferase system"/>
    <property type="evidence" value="ECO:0007669"/>
    <property type="project" value="InterPro"/>
</dbReference>
<dbReference type="InterPro" id="IPR001633">
    <property type="entry name" value="EAL_dom"/>
</dbReference>
<dbReference type="GO" id="GO:0071111">
    <property type="term" value="F:cyclic-guanylate-specific phosphodiesterase activity"/>
    <property type="evidence" value="ECO:0007669"/>
    <property type="project" value="InterPro"/>
</dbReference>
<dbReference type="GO" id="GO:0016020">
    <property type="term" value="C:membrane"/>
    <property type="evidence" value="ECO:0007669"/>
    <property type="project" value="InterPro"/>
</dbReference>
<evidence type="ECO:0000256" key="1">
    <source>
        <dbReference type="SAM" id="Phobius"/>
    </source>
</evidence>
<dbReference type="PANTHER" id="PTHR33121">
    <property type="entry name" value="CYCLIC DI-GMP PHOSPHODIESTERASE PDEF"/>
    <property type="match status" value="1"/>
</dbReference>
<dbReference type="InterPro" id="IPR004501">
    <property type="entry name" value="PTS_EIIC_3"/>
</dbReference>
<proteinExistence type="predicted"/>
<dbReference type="SMART" id="SM00052">
    <property type="entry name" value="EAL"/>
    <property type="match status" value="1"/>
</dbReference>
<keyword evidence="5" id="KW-1185">Reference proteome</keyword>
<keyword evidence="1" id="KW-1133">Transmembrane helix</keyword>
<dbReference type="PANTHER" id="PTHR33121:SF70">
    <property type="entry name" value="SIGNALING PROTEIN YKOW"/>
    <property type="match status" value="1"/>
</dbReference>
<feature type="transmembrane region" description="Helical" evidence="1">
    <location>
        <begin position="24"/>
        <end position="48"/>
    </location>
</feature>
<dbReference type="Pfam" id="PF00563">
    <property type="entry name" value="EAL"/>
    <property type="match status" value="1"/>
</dbReference>
<feature type="domain" description="EAL" evidence="2">
    <location>
        <begin position="421"/>
        <end position="674"/>
    </location>
</feature>
<dbReference type="SUPFAM" id="SSF141868">
    <property type="entry name" value="EAL domain-like"/>
    <property type="match status" value="1"/>
</dbReference>
<evidence type="ECO:0000259" key="2">
    <source>
        <dbReference type="PROSITE" id="PS50883"/>
    </source>
</evidence>
<dbReference type="PROSITE" id="PS50883">
    <property type="entry name" value="EAL"/>
    <property type="match status" value="1"/>
</dbReference>
<evidence type="ECO:0000313" key="4">
    <source>
        <dbReference type="EMBL" id="MBB4842234.1"/>
    </source>
</evidence>
<feature type="transmembrane region" description="Helical" evidence="1">
    <location>
        <begin position="347"/>
        <end position="376"/>
    </location>
</feature>
<comment type="caution">
    <text evidence="4">The sequence shown here is derived from an EMBL/GenBank/DDBJ whole genome shotgun (WGS) entry which is preliminary data.</text>
</comment>
<keyword evidence="4" id="KW-0808">Transferase</keyword>
<feature type="transmembrane region" description="Helical" evidence="1">
    <location>
        <begin position="246"/>
        <end position="269"/>
    </location>
</feature>
<feature type="transmembrane region" description="Helical" evidence="1">
    <location>
        <begin position="91"/>
        <end position="108"/>
    </location>
</feature>
<organism evidence="4 5">
    <name type="scientific">Roseateles oligotrophus</name>
    <dbReference type="NCBI Taxonomy" id="1769250"/>
    <lineage>
        <taxon>Bacteria</taxon>
        <taxon>Pseudomonadati</taxon>
        <taxon>Pseudomonadota</taxon>
        <taxon>Betaproteobacteria</taxon>
        <taxon>Burkholderiales</taxon>
        <taxon>Sphaerotilaceae</taxon>
        <taxon>Roseateles</taxon>
    </lineage>
</organism>
<dbReference type="Proteomes" id="UP000562027">
    <property type="component" value="Unassembled WGS sequence"/>
</dbReference>
<dbReference type="AlphaFoldDB" id="A0A840L1A8"/>
<protein>
    <submittedName>
        <fullName evidence="4">EAL domain-containing protein (Putative c-di-GMP-specific phosphodiesterase class I)/cellobiose-specific phosphotransferase system component IIC</fullName>
    </submittedName>
</protein>
<dbReference type="CDD" id="cd01948">
    <property type="entry name" value="EAL"/>
    <property type="match status" value="1"/>
</dbReference>
<dbReference type="EMBL" id="JACHLP010000001">
    <property type="protein sequence ID" value="MBB4842234.1"/>
    <property type="molecule type" value="Genomic_DNA"/>
</dbReference>
<reference evidence="4 5" key="1">
    <citation type="submission" date="2020-08" db="EMBL/GenBank/DDBJ databases">
        <title>Functional genomics of gut bacteria from endangered species of beetles.</title>
        <authorList>
            <person name="Carlos-Shanley C."/>
        </authorList>
    </citation>
    <scope>NUCLEOTIDE SEQUENCE [LARGE SCALE GENOMIC DNA]</scope>
    <source>
        <strain evidence="4 5">S00239</strain>
    </source>
</reference>
<dbReference type="Gene3D" id="3.20.20.450">
    <property type="entry name" value="EAL domain"/>
    <property type="match status" value="1"/>
</dbReference>
<accession>A0A840L1A8</accession>
<sequence>MLQLRHSLTQLAQSRFVLGMRESFLAVLPVYLLLQLLGLALFLLHWLQPEAAQLYQPQLQALGQFSRLFWPLAIAASTATHFARAYGIDPLYALLLLLSLGLISLLNTPAGQTEAQLTDWLMLASIAMPLASVLLLRLLIRHLPRFDRSGATRFSPALSRTLVHGLPFVLVLLLLSGPALLLPQALHEPQGRLGEHLPPWLFLLLRQLLSNFLWWMGISGSTVTNWLSHHYFAQQDVLPGVSVETLIFNFMVPGGCGATLALTACLIWYRRQLPERNRHIWRWALPLQIFNVNELLTFGLPVVGNLSLLLPFLLVPMLNSVLVYLVVVEWQWLPVLGSWDVHWMTPFFVSAFFMQSKWLGVLLLQVLVFVLSVLVYRPFVKRWLSEEQLGEASWALAQRMNLGPGLEMFAEARFVKRHEAQHEWSRRAQEALRLLQTGTLCMHYQPKLDLQRGEIVGLEALLRLRLADGSCVEPGRFLPALEQAGFGDMLDLWVVRQVTDDLRRWHAAGFETRVAINLSAATLGEEEAFDEILATMLGFKTLGLEAELLESSLIQQPELVRARLGRLREAGVRVNVDDFGTGYSNLTVFHNAAVDVVKLDRSLLMAAAEPRGAALYREVCAAMQRLGYEVLAEGVETAEEGEFVAACGVALVQGWWISRPLEAAAVPAGVAALAQRFGPQQLSPR</sequence>
<dbReference type="InterPro" id="IPR035919">
    <property type="entry name" value="EAL_sf"/>
</dbReference>
<feature type="domain" description="PTS EIIC type-3" evidence="3">
    <location>
        <begin position="1"/>
        <end position="379"/>
    </location>
</feature>
<dbReference type="GO" id="GO:0008982">
    <property type="term" value="F:protein-N(PI)-phosphohistidine-sugar phosphotransferase activity"/>
    <property type="evidence" value="ECO:0007669"/>
    <property type="project" value="InterPro"/>
</dbReference>